<dbReference type="AlphaFoldDB" id="A0A2M8H995"/>
<organism evidence="2 3">
    <name type="scientific">Aeromonas lusitana</name>
    <dbReference type="NCBI Taxonomy" id="931529"/>
    <lineage>
        <taxon>Bacteria</taxon>
        <taxon>Pseudomonadati</taxon>
        <taxon>Pseudomonadota</taxon>
        <taxon>Gammaproteobacteria</taxon>
        <taxon>Aeromonadales</taxon>
        <taxon>Aeromonadaceae</taxon>
        <taxon>Aeromonas</taxon>
    </lineage>
</organism>
<feature type="domain" description="TniQ" evidence="1">
    <location>
        <begin position="19"/>
        <end position="159"/>
    </location>
</feature>
<comment type="caution">
    <text evidence="2">The sequence shown here is derived from an EMBL/GenBank/DDBJ whole genome shotgun (WGS) entry which is preliminary data.</text>
</comment>
<dbReference type="EMBL" id="PGCP01000015">
    <property type="protein sequence ID" value="PJC93100.1"/>
    <property type="molecule type" value="Genomic_DNA"/>
</dbReference>
<evidence type="ECO:0000313" key="3">
    <source>
        <dbReference type="Proteomes" id="UP000232060"/>
    </source>
</evidence>
<keyword evidence="3" id="KW-1185">Reference proteome</keyword>
<dbReference type="InterPro" id="IPR009492">
    <property type="entry name" value="TniQ"/>
</dbReference>
<proteinExistence type="predicted"/>
<accession>A0A2M8H995</accession>
<name>A0A2M8H995_9GAMM</name>
<dbReference type="Proteomes" id="UP000232060">
    <property type="component" value="Unassembled WGS sequence"/>
</dbReference>
<evidence type="ECO:0000259" key="1">
    <source>
        <dbReference type="Pfam" id="PF06527"/>
    </source>
</evidence>
<reference evidence="2 3" key="1">
    <citation type="submission" date="2017-11" db="EMBL/GenBank/DDBJ databases">
        <title>Draft genome sequence of environmental isolate Aeromonas lusitania sp. nov. MDC 2473.</title>
        <authorList>
            <person name="Colston S.M."/>
            <person name="Navarro A."/>
            <person name="Martinez-Murcia A.J."/>
            <person name="Graf J."/>
        </authorList>
    </citation>
    <scope>NUCLEOTIDE SEQUENCE [LARGE SCALE GENOMIC DNA]</scope>
    <source>
        <strain evidence="2 3">MDC 2473</strain>
    </source>
</reference>
<evidence type="ECO:0000313" key="2">
    <source>
        <dbReference type="EMBL" id="PJC93100.1"/>
    </source>
</evidence>
<protein>
    <recommendedName>
        <fullName evidence="1">TniQ domain-containing protein</fullName>
    </recommendedName>
</protein>
<dbReference type="Pfam" id="PF06527">
    <property type="entry name" value="TniQ"/>
    <property type="match status" value="1"/>
</dbReference>
<gene>
    <name evidence="2" type="ORF">CUC44_10530</name>
</gene>
<sequence length="377" mass="42979">MASSHKRPERNHEVSLIWPVQISPLKDELLSSWLVRASLAHGCDPMSLTSAVWPTWRAWTVDIDRTLDDTRLQSLCGSSGLSIDELSNMTLFHHLDGKILLIGKRPSNLPWVIAMGSRNRQHKMGVPYCPGCLRMDDPYFRWQWRLAWHTYCPLHHHELIECCPSCNMPVQYHRVSAQTPHIGICFHCGYDLSSAVSARVGAMQPDFQKLASNVFGTGAVDWGGRQISSLDWFVLAKLLLNLIRRSASREQKAPSHLGDFIQATGIDLHSLPLPPTQLPIELLPLEQRKPLLAAVAQMLSLERNLLLHLLKEYGVSRNTLMNELTWPSQAVMDWIDALPANSIQRIRTNPIQIRRPKAKEVVRREWARLLRRHGLLR</sequence>